<dbReference type="RefSeq" id="WP_259035137.1">
    <property type="nucleotide sequence ID" value="NZ_JAJISC010000002.1"/>
</dbReference>
<keyword evidence="3" id="KW-1185">Reference proteome</keyword>
<evidence type="ECO:0000259" key="1">
    <source>
        <dbReference type="PROSITE" id="PS51186"/>
    </source>
</evidence>
<dbReference type="InterPro" id="IPR016181">
    <property type="entry name" value="Acyl_CoA_acyltransferase"/>
</dbReference>
<name>A0ABT2EB97_9GAMM</name>
<accession>A0ABT2EB97</accession>
<dbReference type="PANTHER" id="PTHR46067">
    <property type="entry name" value="ACYL-COA N-ACYLTRANSFERASES (NAT) SUPERFAMILY PROTEIN"/>
    <property type="match status" value="1"/>
</dbReference>
<proteinExistence type="predicted"/>
<protein>
    <submittedName>
        <fullName evidence="2">GNAT family N-acetyltransferase</fullName>
    </submittedName>
</protein>
<dbReference type="Proteomes" id="UP001165542">
    <property type="component" value="Unassembled WGS sequence"/>
</dbReference>
<evidence type="ECO:0000313" key="2">
    <source>
        <dbReference type="EMBL" id="MCS2608628.1"/>
    </source>
</evidence>
<dbReference type="SUPFAM" id="SSF55729">
    <property type="entry name" value="Acyl-CoA N-acyltransferases (Nat)"/>
    <property type="match status" value="1"/>
</dbReference>
<sequence length="179" mass="20105">MVSPPAVPTQPRFALLKPEDAAELLAFEVAERAWFERYVEARDPRFYCPQGAVKHIIECLSLHAQNRMLPLLIRCREGRLIGRANLKQIDQTRGTAQVGYRLARNACGRGIAQKALRHLLKEARCTYGLHLLSAYASVENPASQRVLEKAGFKARQKLPGHSLVAGQRLDCWAYQCKLG</sequence>
<dbReference type="EMBL" id="JAJISC010000002">
    <property type="protein sequence ID" value="MCS2608628.1"/>
    <property type="molecule type" value="Genomic_DNA"/>
</dbReference>
<organism evidence="2 3">
    <name type="scientific">Halomonas dongshanensis</name>
    <dbReference type="NCBI Taxonomy" id="2890835"/>
    <lineage>
        <taxon>Bacteria</taxon>
        <taxon>Pseudomonadati</taxon>
        <taxon>Pseudomonadota</taxon>
        <taxon>Gammaproteobacteria</taxon>
        <taxon>Oceanospirillales</taxon>
        <taxon>Halomonadaceae</taxon>
        <taxon>Halomonas</taxon>
    </lineage>
</organism>
<dbReference type="PROSITE" id="PS51186">
    <property type="entry name" value="GNAT"/>
    <property type="match status" value="1"/>
</dbReference>
<reference evidence="2" key="1">
    <citation type="submission" date="2021-11" db="EMBL/GenBank/DDBJ databases">
        <title>Halomonas sp., isolated from a coastal aquaculture zone in Dongshan Bay.</title>
        <authorList>
            <person name="Lin W."/>
        </authorList>
    </citation>
    <scope>NUCLEOTIDE SEQUENCE</scope>
    <source>
        <strain evidence="2">Yzlin-01</strain>
    </source>
</reference>
<evidence type="ECO:0000313" key="3">
    <source>
        <dbReference type="Proteomes" id="UP001165542"/>
    </source>
</evidence>
<gene>
    <name evidence="2" type="ORF">LLY24_04740</name>
</gene>
<dbReference type="Gene3D" id="3.40.630.30">
    <property type="match status" value="1"/>
</dbReference>
<dbReference type="Pfam" id="PF13302">
    <property type="entry name" value="Acetyltransf_3"/>
    <property type="match status" value="1"/>
</dbReference>
<dbReference type="InterPro" id="IPR000182">
    <property type="entry name" value="GNAT_dom"/>
</dbReference>
<feature type="domain" description="N-acetyltransferase" evidence="1">
    <location>
        <begin position="11"/>
        <end position="170"/>
    </location>
</feature>
<dbReference type="PANTHER" id="PTHR46067:SF27">
    <property type="entry name" value="ACYL-COA N-ACYLTRANSFERASES (NAT) SUPERFAMILY PROTEIN"/>
    <property type="match status" value="1"/>
</dbReference>
<comment type="caution">
    <text evidence="2">The sequence shown here is derived from an EMBL/GenBank/DDBJ whole genome shotgun (WGS) entry which is preliminary data.</text>
</comment>